<comment type="similarity">
    <text evidence="1">Belongs to the LysR transcriptional regulatory family.</text>
</comment>
<dbReference type="AlphaFoldDB" id="A0ABD5E6P0"/>
<evidence type="ECO:0000256" key="1">
    <source>
        <dbReference type="ARBA" id="ARBA00009437"/>
    </source>
</evidence>
<feature type="region of interest" description="Disordered" evidence="5">
    <location>
        <begin position="201"/>
        <end position="220"/>
    </location>
</feature>
<dbReference type="EMBL" id="JAVRER010000019">
    <property type="protein sequence ID" value="MDT0416723.1"/>
    <property type="molecule type" value="Genomic_DNA"/>
</dbReference>
<dbReference type="Pfam" id="PF00126">
    <property type="entry name" value="HTH_1"/>
    <property type="match status" value="1"/>
</dbReference>
<protein>
    <submittedName>
        <fullName evidence="7">LysR family transcriptional regulator</fullName>
    </submittedName>
</protein>
<dbReference type="InterPro" id="IPR036388">
    <property type="entry name" value="WH-like_DNA-bd_sf"/>
</dbReference>
<keyword evidence="3" id="KW-0238">DNA-binding</keyword>
<feature type="domain" description="HTH lysR-type" evidence="6">
    <location>
        <begin position="3"/>
        <end position="60"/>
    </location>
</feature>
<organism evidence="7 8">
    <name type="scientific">Streptomyces evansiae</name>
    <dbReference type="NCBI Taxonomy" id="3075535"/>
    <lineage>
        <taxon>Bacteria</taxon>
        <taxon>Bacillati</taxon>
        <taxon>Actinomycetota</taxon>
        <taxon>Actinomycetes</taxon>
        <taxon>Kitasatosporales</taxon>
        <taxon>Streptomycetaceae</taxon>
        <taxon>Streptomyces</taxon>
    </lineage>
</organism>
<dbReference type="InterPro" id="IPR036390">
    <property type="entry name" value="WH_DNA-bd_sf"/>
</dbReference>
<comment type="caution">
    <text evidence="7">The sequence shown here is derived from an EMBL/GenBank/DDBJ whole genome shotgun (WGS) entry which is preliminary data.</text>
</comment>
<evidence type="ECO:0000313" key="8">
    <source>
        <dbReference type="Proteomes" id="UP001183607"/>
    </source>
</evidence>
<accession>A0ABD5E6P0</accession>
<dbReference type="Gene3D" id="1.10.10.10">
    <property type="entry name" value="Winged helix-like DNA-binding domain superfamily/Winged helix DNA-binding domain"/>
    <property type="match status" value="1"/>
</dbReference>
<dbReference type="GO" id="GO:0003677">
    <property type="term" value="F:DNA binding"/>
    <property type="evidence" value="ECO:0007669"/>
    <property type="project" value="UniProtKB-KW"/>
</dbReference>
<dbReference type="PROSITE" id="PS50931">
    <property type="entry name" value="HTH_LYSR"/>
    <property type="match status" value="1"/>
</dbReference>
<dbReference type="SUPFAM" id="SSF46785">
    <property type="entry name" value="Winged helix' DNA-binding domain"/>
    <property type="match status" value="1"/>
</dbReference>
<reference evidence="8" key="1">
    <citation type="submission" date="2023-07" db="EMBL/GenBank/DDBJ databases">
        <title>30 novel species of actinomycetes from the DSMZ collection.</title>
        <authorList>
            <person name="Nouioui I."/>
        </authorList>
    </citation>
    <scope>NUCLEOTIDE SEQUENCE [LARGE SCALE GENOMIC DNA]</scope>
    <source>
        <strain evidence="8">DSM 41982</strain>
    </source>
</reference>
<dbReference type="PANTHER" id="PTHR30346:SF0">
    <property type="entry name" value="HCA OPERON TRANSCRIPTIONAL ACTIVATOR HCAR"/>
    <property type="match status" value="1"/>
</dbReference>
<dbReference type="InterPro" id="IPR000847">
    <property type="entry name" value="LysR_HTH_N"/>
</dbReference>
<evidence type="ECO:0000256" key="4">
    <source>
        <dbReference type="ARBA" id="ARBA00023163"/>
    </source>
</evidence>
<evidence type="ECO:0000313" key="7">
    <source>
        <dbReference type="EMBL" id="MDT0416723.1"/>
    </source>
</evidence>
<sequence>MDLDLRLVRYFTVVAEYGNFGRAATALHLAQPSLSRQIQRLEAQVGVRLLDRSPQGSSLTGAGRAFLPRARTLLGEAEHAARAARAAARPRTVTVGHAEGLVVTACTQELRRRHPEGQVRTRHLDWRDTRALSEGRVDALLAYRPLAFPVDGFRVTTLHEEPRVLVASTSHPLANEESVSMRALSDEELVSCASTPVVWSAPKPVGDRPAPPPPTSDDSYEDKLELVATGHCVALFPAGDRRPAVRRDLALVPVVDADPCEIVLVTRADDPNPLLGTLEDVARTLFGPVSGRDRALPVGRRAAAVSVDVPAAPAVAGPTGTAVGRRSSHASV</sequence>
<dbReference type="PANTHER" id="PTHR30346">
    <property type="entry name" value="TRANSCRIPTIONAL DUAL REGULATOR HCAR-RELATED"/>
    <property type="match status" value="1"/>
</dbReference>
<dbReference type="Gene3D" id="3.40.190.10">
    <property type="entry name" value="Periplasmic binding protein-like II"/>
    <property type="match status" value="2"/>
</dbReference>
<name>A0ABD5E6P0_9ACTN</name>
<dbReference type="SUPFAM" id="SSF53850">
    <property type="entry name" value="Periplasmic binding protein-like II"/>
    <property type="match status" value="1"/>
</dbReference>
<evidence type="ECO:0000256" key="5">
    <source>
        <dbReference type="SAM" id="MobiDB-lite"/>
    </source>
</evidence>
<dbReference type="Pfam" id="PF03466">
    <property type="entry name" value="LysR_substrate"/>
    <property type="match status" value="1"/>
</dbReference>
<proteinExistence type="inferred from homology"/>
<dbReference type="RefSeq" id="WP_093853556.1">
    <property type="nucleotide sequence ID" value="NZ_JAVRER010000019.1"/>
</dbReference>
<evidence type="ECO:0000256" key="2">
    <source>
        <dbReference type="ARBA" id="ARBA00023015"/>
    </source>
</evidence>
<keyword evidence="2" id="KW-0805">Transcription regulation</keyword>
<keyword evidence="4" id="KW-0804">Transcription</keyword>
<evidence type="ECO:0000259" key="6">
    <source>
        <dbReference type="PROSITE" id="PS50931"/>
    </source>
</evidence>
<dbReference type="InterPro" id="IPR005119">
    <property type="entry name" value="LysR_subst-bd"/>
</dbReference>
<dbReference type="Proteomes" id="UP001183607">
    <property type="component" value="Unassembled WGS sequence"/>
</dbReference>
<dbReference type="FunFam" id="1.10.10.10:FF:000001">
    <property type="entry name" value="LysR family transcriptional regulator"/>
    <property type="match status" value="1"/>
</dbReference>
<evidence type="ECO:0000256" key="3">
    <source>
        <dbReference type="ARBA" id="ARBA00023125"/>
    </source>
</evidence>
<gene>
    <name evidence="7" type="ORF">RM574_14620</name>
</gene>
<dbReference type="PRINTS" id="PR00039">
    <property type="entry name" value="HTHLYSR"/>
</dbReference>